<dbReference type="GO" id="GO:0016740">
    <property type="term" value="F:transferase activity"/>
    <property type="evidence" value="ECO:0007669"/>
    <property type="project" value="UniProtKB-KW"/>
</dbReference>
<gene>
    <name evidence="3" type="ORF">BXY41_11255</name>
</gene>
<comment type="caution">
    <text evidence="3">The sequence shown here is derived from an EMBL/GenBank/DDBJ whole genome shotgun (WGS) entry which is preliminary data.</text>
</comment>
<dbReference type="Proteomes" id="UP000237749">
    <property type="component" value="Unassembled WGS sequence"/>
</dbReference>
<dbReference type="InterPro" id="IPR051471">
    <property type="entry name" value="Bacterial_PTS_sugar_comp"/>
</dbReference>
<name>A0A2S6HN27_9FIRM</name>
<sequence length="135" mass="15160">MKLFVSSHGHLASGLKSSMEILYGRCDNITVFDAYVDERSVQEQLKKFFETVNEGEQVLLISDLYGSSVNQAMSLFLDRPDTTLIAGANLALMIGLAGRECISREELNELIAQSREMLCIVDLEKETISQEEDFF</sequence>
<evidence type="ECO:0000259" key="2">
    <source>
        <dbReference type="PROSITE" id="PS51096"/>
    </source>
</evidence>
<dbReference type="SUPFAM" id="SSF53062">
    <property type="entry name" value="PTS system fructose IIA component-like"/>
    <property type="match status" value="1"/>
</dbReference>
<organism evidence="3 4">
    <name type="scientific">Lacrimispora xylanisolvens</name>
    <dbReference type="NCBI Taxonomy" id="384636"/>
    <lineage>
        <taxon>Bacteria</taxon>
        <taxon>Bacillati</taxon>
        <taxon>Bacillota</taxon>
        <taxon>Clostridia</taxon>
        <taxon>Lachnospirales</taxon>
        <taxon>Lachnospiraceae</taxon>
        <taxon>Lacrimispora</taxon>
    </lineage>
</organism>
<dbReference type="AlphaFoldDB" id="A0A2S6HN27"/>
<dbReference type="EMBL" id="PTJA01000012">
    <property type="protein sequence ID" value="PPK78896.1"/>
    <property type="molecule type" value="Genomic_DNA"/>
</dbReference>
<keyword evidence="1" id="KW-0808">Transferase</keyword>
<dbReference type="Gene3D" id="3.40.50.510">
    <property type="entry name" value="Phosphotransferase system, mannose-type IIA component"/>
    <property type="match status" value="1"/>
</dbReference>
<keyword evidence="4" id="KW-1185">Reference proteome</keyword>
<dbReference type="PANTHER" id="PTHR33799">
    <property type="entry name" value="PTS PERMEASE-RELATED-RELATED"/>
    <property type="match status" value="1"/>
</dbReference>
<feature type="domain" description="PTS EIIA type-4" evidence="2">
    <location>
        <begin position="1"/>
        <end position="128"/>
    </location>
</feature>
<reference evidence="3 4" key="1">
    <citation type="submission" date="2018-02" db="EMBL/GenBank/DDBJ databases">
        <title>Genomic Encyclopedia of Archaeal and Bacterial Type Strains, Phase II (KMG-II): from individual species to whole genera.</title>
        <authorList>
            <person name="Goeker M."/>
        </authorList>
    </citation>
    <scope>NUCLEOTIDE SEQUENCE [LARGE SCALE GENOMIC DNA]</scope>
    <source>
        <strain evidence="3 4">DSM 3808</strain>
    </source>
</reference>
<dbReference type="InterPro" id="IPR036662">
    <property type="entry name" value="PTS_EIIA_man-typ_sf"/>
</dbReference>
<dbReference type="PROSITE" id="PS51096">
    <property type="entry name" value="PTS_EIIA_TYPE_4"/>
    <property type="match status" value="1"/>
</dbReference>
<evidence type="ECO:0000313" key="4">
    <source>
        <dbReference type="Proteomes" id="UP000237749"/>
    </source>
</evidence>
<dbReference type="InterPro" id="IPR004701">
    <property type="entry name" value="PTS_EIIA_man-typ"/>
</dbReference>
<dbReference type="GO" id="GO:0009401">
    <property type="term" value="P:phosphoenolpyruvate-dependent sugar phosphotransferase system"/>
    <property type="evidence" value="ECO:0007669"/>
    <property type="project" value="InterPro"/>
</dbReference>
<dbReference type="Pfam" id="PF03610">
    <property type="entry name" value="EIIA-man"/>
    <property type="match status" value="1"/>
</dbReference>
<dbReference type="PANTHER" id="PTHR33799:SF1">
    <property type="entry name" value="PTS SYSTEM MANNOSE-SPECIFIC EIIAB COMPONENT-RELATED"/>
    <property type="match status" value="1"/>
</dbReference>
<evidence type="ECO:0000256" key="1">
    <source>
        <dbReference type="ARBA" id="ARBA00022679"/>
    </source>
</evidence>
<dbReference type="GO" id="GO:0016020">
    <property type="term" value="C:membrane"/>
    <property type="evidence" value="ECO:0007669"/>
    <property type="project" value="InterPro"/>
</dbReference>
<proteinExistence type="predicted"/>
<dbReference type="OrthoDB" id="9799827at2"/>
<accession>A0A2S6HN27</accession>
<protein>
    <submittedName>
        <fullName evidence="3">PTS system mannose-specific IIA component/fructoselysine and glucoselysine-specific PTS system IIA component</fullName>
    </submittedName>
</protein>
<dbReference type="RefSeq" id="WP_104438598.1">
    <property type="nucleotide sequence ID" value="NZ_PTJA01000012.1"/>
</dbReference>
<evidence type="ECO:0000313" key="3">
    <source>
        <dbReference type="EMBL" id="PPK78896.1"/>
    </source>
</evidence>